<dbReference type="InterPro" id="IPR005062">
    <property type="entry name" value="SAC3/GANP/THP3_conserved"/>
</dbReference>
<evidence type="ECO:0000313" key="2">
    <source>
        <dbReference type="EMBL" id="KAH9527190.1"/>
    </source>
</evidence>
<evidence type="ECO:0000259" key="1">
    <source>
        <dbReference type="Pfam" id="PF03399"/>
    </source>
</evidence>
<name>A0A922IBU4_DERFA</name>
<dbReference type="PANTHER" id="PTHR12436">
    <property type="entry name" value="80 KDA MCM3-ASSOCIATED PROTEIN"/>
    <property type="match status" value="1"/>
</dbReference>
<accession>A0A922IBU4</accession>
<keyword evidence="3" id="KW-1185">Reference proteome</keyword>
<dbReference type="GO" id="GO:0006406">
    <property type="term" value="P:mRNA export from nucleus"/>
    <property type="evidence" value="ECO:0007669"/>
    <property type="project" value="TreeGrafter"/>
</dbReference>
<dbReference type="GO" id="GO:0005737">
    <property type="term" value="C:cytoplasm"/>
    <property type="evidence" value="ECO:0007669"/>
    <property type="project" value="TreeGrafter"/>
</dbReference>
<dbReference type="EMBL" id="ASGP02000001">
    <property type="protein sequence ID" value="KAH9527190.1"/>
    <property type="molecule type" value="Genomic_DNA"/>
</dbReference>
<proteinExistence type="predicted"/>
<reference evidence="2" key="1">
    <citation type="submission" date="2013-05" db="EMBL/GenBank/DDBJ databases">
        <authorList>
            <person name="Yim A.K.Y."/>
            <person name="Chan T.F."/>
            <person name="Ji K.M."/>
            <person name="Liu X.Y."/>
            <person name="Zhou J.W."/>
            <person name="Li R.Q."/>
            <person name="Yang K.Y."/>
            <person name="Li J."/>
            <person name="Li M."/>
            <person name="Law P.T.W."/>
            <person name="Wu Y.L."/>
            <person name="Cai Z.L."/>
            <person name="Qin H."/>
            <person name="Bao Y."/>
            <person name="Leung R.K.K."/>
            <person name="Ng P.K.S."/>
            <person name="Zou J."/>
            <person name="Zhong X.J."/>
            <person name="Ran P.X."/>
            <person name="Zhong N.S."/>
            <person name="Liu Z.G."/>
            <person name="Tsui S.K.W."/>
        </authorList>
    </citation>
    <scope>NUCLEOTIDE SEQUENCE</scope>
    <source>
        <strain evidence="2">Derf</strain>
        <tissue evidence="2">Whole organism</tissue>
    </source>
</reference>
<sequence>MEIDSEEERRLQSKLNECATTFMDKKNVLDARDKLLRLRKDRQTDLSKAVAVVGTCPDMCPELERYFRIETNQVSPFEMDSMANPNGRPDEIRMVKEYRRSGADQEEPLAHELRPIHVLEYTMNYLCLEIVDRYEIDGNMAEWFDFIWSRTRSIRKDITQQHLIDLKSVTLTEQCARFHIFCAYYLCEQEMKDFDPKINEENLNNCLQTLKDFYNDLSIRGIYCDNEAEFRAYDILLNLGNGETLSELKHFHVSIKQSADVQLAIKLYQSYDSRNHVKFFRFVRQADFFKSCILNRYLNRFRIKTLNIQRKAYTIPKSSNAIAYPVANLIDLLAFDDFKELSHFCNRVGLQYDNDNIYFRKNHLIDIDNGNLITRSQNLVMNKLYTTPGRAILGNDSIESIQIIPVHSSFDSNDKLIYDKNNLISSSVTIHQPIRKINEPPPPFNTATIQNTPTTGMAFNFKNQIDKLAIKDNDNVLKTTDTTLFQFPQIQKFDSNFSFKVNTIASTQQWPIDKPDDDKVIDRSKIIDQIKWPIFDSFLKRIIRSHTKRIYYRTLWVQESEKIYHQLMVEKIFDTVAETMVKQKRSKILSTCEQIYSDHVIKINSLRQNISLLAKNLCDNMLSVIARSVIESVIADERHRQDERIKEWRLHFIQQKYLNKWFHYYRQRKRYNFYRDTFPAAPIKIARIKVPMCDDKPDDNLLLNNITLIDDNYIKVNDSFKRKLAYSMPIDQQQGVMNKRLSSRNGIMQNDDHRLLGKYFRRWLSETRRVKKKRIRQQFPSAPMMMHLSSNQHHQRQYDDQPLSIGPNDLSIIDASILNADKSLHQNLLRKLNYDFDSTVTMIRKTLSERRQQRQQHQQQQQQQLSKTMNNGEFTIFIKPVKLIEIKYTNFLLFIHPTIHPIQSVQVTNLSFNNDIHTLIN</sequence>
<organism evidence="2 3">
    <name type="scientific">Dermatophagoides farinae</name>
    <name type="common">American house dust mite</name>
    <dbReference type="NCBI Taxonomy" id="6954"/>
    <lineage>
        <taxon>Eukaryota</taxon>
        <taxon>Metazoa</taxon>
        <taxon>Ecdysozoa</taxon>
        <taxon>Arthropoda</taxon>
        <taxon>Chelicerata</taxon>
        <taxon>Arachnida</taxon>
        <taxon>Acari</taxon>
        <taxon>Acariformes</taxon>
        <taxon>Sarcoptiformes</taxon>
        <taxon>Astigmata</taxon>
        <taxon>Psoroptidia</taxon>
        <taxon>Analgoidea</taxon>
        <taxon>Pyroglyphidae</taxon>
        <taxon>Dermatophagoidinae</taxon>
        <taxon>Dermatophagoides</taxon>
    </lineage>
</organism>
<dbReference type="AlphaFoldDB" id="A0A922IBU4"/>
<dbReference type="PANTHER" id="PTHR12436:SF3">
    <property type="entry name" value="GERMINAL-CENTER ASSOCIATED NUCLEAR PROTEIN"/>
    <property type="match status" value="1"/>
</dbReference>
<evidence type="ECO:0000313" key="3">
    <source>
        <dbReference type="Proteomes" id="UP000790347"/>
    </source>
</evidence>
<reference evidence="2" key="2">
    <citation type="journal article" date="2022" name="Res Sq">
        <title>Comparative Genomics Reveals Insights into the Divergent Evolution of Astigmatic Mites and Household Pest Adaptations.</title>
        <authorList>
            <person name="Xiong Q."/>
            <person name="Wan A.T.-Y."/>
            <person name="Liu X.-Y."/>
            <person name="Fung C.S.-H."/>
            <person name="Xiao X."/>
            <person name="Malainual N."/>
            <person name="Hou J."/>
            <person name="Wang L."/>
            <person name="Wang M."/>
            <person name="Yang K."/>
            <person name="Cui Y."/>
            <person name="Leung E."/>
            <person name="Nong W."/>
            <person name="Shin S.-K."/>
            <person name="Au S."/>
            <person name="Jeong K.Y."/>
            <person name="Chew F.T."/>
            <person name="Hui J."/>
            <person name="Leung T.F."/>
            <person name="Tungtrongchitr A."/>
            <person name="Zhong N."/>
            <person name="Liu Z."/>
            <person name="Tsui S."/>
        </authorList>
    </citation>
    <scope>NUCLEOTIDE SEQUENCE</scope>
    <source>
        <strain evidence="2">Derf</strain>
        <tissue evidence="2">Whole organism</tissue>
    </source>
</reference>
<dbReference type="GO" id="GO:0070390">
    <property type="term" value="C:transcription export complex 2"/>
    <property type="evidence" value="ECO:0007669"/>
    <property type="project" value="TreeGrafter"/>
</dbReference>
<protein>
    <submittedName>
        <fullName evidence="2">Germinal-center associated nuclear protein</fullName>
    </submittedName>
</protein>
<dbReference type="InterPro" id="IPR045107">
    <property type="entry name" value="SAC3/GANP/THP3"/>
</dbReference>
<dbReference type="Gene3D" id="1.25.40.990">
    <property type="match status" value="1"/>
</dbReference>
<dbReference type="Proteomes" id="UP000790347">
    <property type="component" value="Unassembled WGS sequence"/>
</dbReference>
<dbReference type="Pfam" id="PF03399">
    <property type="entry name" value="SAC3_GANP"/>
    <property type="match status" value="1"/>
</dbReference>
<gene>
    <name evidence="2" type="primary">MCM3AP</name>
    <name evidence="2" type="ORF">DERF_001226</name>
</gene>
<comment type="caution">
    <text evidence="2">The sequence shown here is derived from an EMBL/GenBank/DDBJ whole genome shotgun (WGS) entry which is preliminary data.</text>
</comment>
<feature type="domain" description="SAC3/GANP/THP3 conserved" evidence="1">
    <location>
        <begin position="59"/>
        <end position="353"/>
    </location>
</feature>